<dbReference type="InterPro" id="IPR038626">
    <property type="entry name" value="Rof-like_sf"/>
</dbReference>
<organism evidence="1 2">
    <name type="scientific">Arsukibacterium ikkense</name>
    <dbReference type="NCBI Taxonomy" id="336831"/>
    <lineage>
        <taxon>Bacteria</taxon>
        <taxon>Pseudomonadati</taxon>
        <taxon>Pseudomonadota</taxon>
        <taxon>Gammaproteobacteria</taxon>
        <taxon>Chromatiales</taxon>
        <taxon>Chromatiaceae</taxon>
        <taxon>Arsukibacterium</taxon>
    </lineage>
</organism>
<evidence type="ECO:0000313" key="1">
    <source>
        <dbReference type="EMBL" id="KKO44843.1"/>
    </source>
</evidence>
<dbReference type="Pfam" id="PF07073">
    <property type="entry name" value="ROF"/>
    <property type="match status" value="1"/>
</dbReference>
<protein>
    <submittedName>
        <fullName evidence="1">Transcriptional regulator</fullName>
    </submittedName>
</protein>
<reference evidence="1 2" key="1">
    <citation type="submission" date="2015-03" db="EMBL/GenBank/DDBJ databases">
        <title>Draft genome sequences of two protease-producing strains of Arsukibacterium isolated from two cold and alkaline environments.</title>
        <authorList>
            <person name="Lylloff J.E."/>
            <person name="Skov L.B."/>
            <person name="Jepsen M."/>
            <person name="Hallin P.F."/>
            <person name="Sorensen S.J."/>
            <person name="Stougaard P."/>
            <person name="Glaring M.A."/>
        </authorList>
    </citation>
    <scope>NUCLEOTIDE SEQUENCE [LARGE SCALE GENOMIC DNA]</scope>
    <source>
        <strain evidence="1 2">GCM72</strain>
    </source>
</reference>
<dbReference type="AlphaFoldDB" id="A0A0M2V6Q8"/>
<keyword evidence="2" id="KW-1185">Reference proteome</keyword>
<dbReference type="PATRIC" id="fig|336831.14.peg.3468"/>
<sequence length="81" mass="9340">MLKCDLHDYIEIVCLYRYPLCLTLASGEQVYATALDTRYNSARQECLVLTHAGTEQWVVLEDITLLEVTVPNPHVQQVRFK</sequence>
<dbReference type="InterPro" id="IPR023534">
    <property type="entry name" value="Rof/RNase_P-like"/>
</dbReference>
<dbReference type="Proteomes" id="UP000034228">
    <property type="component" value="Unassembled WGS sequence"/>
</dbReference>
<proteinExistence type="predicted"/>
<evidence type="ECO:0000313" key="2">
    <source>
        <dbReference type="Proteomes" id="UP000034228"/>
    </source>
</evidence>
<dbReference type="Gene3D" id="2.30.30.400">
    <property type="entry name" value="Rof-like"/>
    <property type="match status" value="1"/>
</dbReference>
<gene>
    <name evidence="1" type="ORF">WG68_13490</name>
</gene>
<name>A0A0M2V6Q8_9GAMM</name>
<dbReference type="OrthoDB" id="5344363at2"/>
<dbReference type="SUPFAM" id="SSF101744">
    <property type="entry name" value="Rof/RNase P subunit-like"/>
    <property type="match status" value="1"/>
</dbReference>
<dbReference type="EMBL" id="LAHO01000013">
    <property type="protein sequence ID" value="KKO44843.1"/>
    <property type="molecule type" value="Genomic_DNA"/>
</dbReference>
<accession>A0A0M2V6Q8</accession>
<dbReference type="InterPro" id="IPR009778">
    <property type="entry name" value="ROF"/>
</dbReference>
<comment type="caution">
    <text evidence="1">The sequence shown here is derived from an EMBL/GenBank/DDBJ whole genome shotgun (WGS) entry which is preliminary data.</text>
</comment>